<evidence type="ECO:0000256" key="2">
    <source>
        <dbReference type="ARBA" id="ARBA00022695"/>
    </source>
</evidence>
<dbReference type="CDD" id="cd01647">
    <property type="entry name" value="RT_LTR"/>
    <property type="match status" value="1"/>
</dbReference>
<evidence type="ECO:0000259" key="5">
    <source>
        <dbReference type="PROSITE" id="PS50878"/>
    </source>
</evidence>
<dbReference type="PROSITE" id="PS50878">
    <property type="entry name" value="RT_POL"/>
    <property type="match status" value="1"/>
</dbReference>
<gene>
    <name evidence="6" type="ORF">OXX778_LOCUS22400</name>
</gene>
<dbReference type="Pfam" id="PF00078">
    <property type="entry name" value="RVT_1"/>
    <property type="match status" value="1"/>
</dbReference>
<keyword evidence="2" id="KW-0548">Nucleotidyltransferase</keyword>
<feature type="domain" description="Reverse transcriptase" evidence="5">
    <location>
        <begin position="373"/>
        <end position="553"/>
    </location>
</feature>
<protein>
    <recommendedName>
        <fullName evidence="5">Reverse transcriptase domain-containing protein</fullName>
    </recommendedName>
</protein>
<dbReference type="OrthoDB" id="9909131at2759"/>
<keyword evidence="4" id="KW-0378">Hydrolase</keyword>
<feature type="non-terminal residue" evidence="6">
    <location>
        <position position="1"/>
    </location>
</feature>
<sequence length="620" mass="71493">EVLRKLYGKEYRYNDPLIEFASRRQQPNENIYNYLCDLEQLAGAAYPDKKEPTLEPLIVDRFIRGIYDMKIKQELCRPPICNNLSDVLGKAFELEEAFTKCQAPKSIMNTNNNKNSNNRVSFEENSHTIEKYPDQEFCKHCTHHKHLAKDCFRNPNHPRNRNNIETHVRSVIKSGAKIRNNPIQTVCTEKNTCLEFQGDSHGPIQPQNATESQVDDEKSIEGMCLINEIPINFTIDTGAQITVISDRVYNSELRIGETAIFTFLVVIKGLLRETVKRLNQDLKLEPTKFLRNAIKNSTFINSLSDTDFNHYLEKINGLIKSISASSLKELKPSPCFEHEIKLIDPNLPPIRQKMRRIPYSKRDEFKKMLDEMLEAKLIQPSESSWASPLILVSKPDGSIRVTIDYRSLNERTQKDAHPLPNSEDFYVLLSKSKWYTKMDLITGYFQILMKPESRQLTAFTCEWGLFEYLVMPMGLTNAPATFQRAMNKVLKRFIIAGFVVVFLDDILIHSETLIEHFKHIELVVNELKKHCLSVKLKKCEVAKQEVVFLGHVISSGSIKPDKSKCEALFQFKRPKTLAQLQSFLGLAQYYRKFIENFAKIAAPLYKLTTKEESANKNELN</sequence>
<evidence type="ECO:0000313" key="6">
    <source>
        <dbReference type="EMBL" id="CAF1129296.1"/>
    </source>
</evidence>
<keyword evidence="4" id="KW-0255">Endonuclease</keyword>
<keyword evidence="1" id="KW-0808">Transferase</keyword>
<dbReference type="AlphaFoldDB" id="A0A814R6E2"/>
<dbReference type="Gene3D" id="3.10.10.10">
    <property type="entry name" value="HIV Type 1 Reverse Transcriptase, subunit A, domain 1"/>
    <property type="match status" value="1"/>
</dbReference>
<accession>A0A814R6E2</accession>
<dbReference type="InterPro" id="IPR050951">
    <property type="entry name" value="Retrovirus_Pol_polyprotein"/>
</dbReference>
<dbReference type="InterPro" id="IPR001969">
    <property type="entry name" value="Aspartic_peptidase_AS"/>
</dbReference>
<keyword evidence="3" id="KW-0540">Nuclease</keyword>
<dbReference type="GO" id="GO:0004519">
    <property type="term" value="F:endonuclease activity"/>
    <property type="evidence" value="ECO:0007669"/>
    <property type="project" value="UniProtKB-KW"/>
</dbReference>
<dbReference type="SUPFAM" id="SSF50630">
    <property type="entry name" value="Acid proteases"/>
    <property type="match status" value="1"/>
</dbReference>
<dbReference type="PROSITE" id="PS00141">
    <property type="entry name" value="ASP_PROTEASE"/>
    <property type="match status" value="1"/>
</dbReference>
<dbReference type="InterPro" id="IPR021109">
    <property type="entry name" value="Peptidase_aspartic_dom_sf"/>
</dbReference>
<keyword evidence="7" id="KW-1185">Reference proteome</keyword>
<organism evidence="6 7">
    <name type="scientific">Brachionus calyciflorus</name>
    <dbReference type="NCBI Taxonomy" id="104777"/>
    <lineage>
        <taxon>Eukaryota</taxon>
        <taxon>Metazoa</taxon>
        <taxon>Spiralia</taxon>
        <taxon>Gnathifera</taxon>
        <taxon>Rotifera</taxon>
        <taxon>Eurotatoria</taxon>
        <taxon>Monogononta</taxon>
        <taxon>Pseudotrocha</taxon>
        <taxon>Ploima</taxon>
        <taxon>Brachionidae</taxon>
        <taxon>Brachionus</taxon>
    </lineage>
</organism>
<dbReference type="GO" id="GO:0006508">
    <property type="term" value="P:proteolysis"/>
    <property type="evidence" value="ECO:0007669"/>
    <property type="project" value="InterPro"/>
</dbReference>
<proteinExistence type="predicted"/>
<dbReference type="PANTHER" id="PTHR37984:SF5">
    <property type="entry name" value="PROTEIN NYNRIN-LIKE"/>
    <property type="match status" value="1"/>
</dbReference>
<dbReference type="EMBL" id="CAJNOC010009469">
    <property type="protein sequence ID" value="CAF1129296.1"/>
    <property type="molecule type" value="Genomic_DNA"/>
</dbReference>
<dbReference type="GO" id="GO:0016779">
    <property type="term" value="F:nucleotidyltransferase activity"/>
    <property type="evidence" value="ECO:0007669"/>
    <property type="project" value="UniProtKB-KW"/>
</dbReference>
<dbReference type="InterPro" id="IPR043128">
    <property type="entry name" value="Rev_trsase/Diguanyl_cyclase"/>
</dbReference>
<dbReference type="GO" id="GO:0004190">
    <property type="term" value="F:aspartic-type endopeptidase activity"/>
    <property type="evidence" value="ECO:0007669"/>
    <property type="project" value="InterPro"/>
</dbReference>
<dbReference type="Proteomes" id="UP000663879">
    <property type="component" value="Unassembled WGS sequence"/>
</dbReference>
<evidence type="ECO:0000313" key="7">
    <source>
        <dbReference type="Proteomes" id="UP000663879"/>
    </source>
</evidence>
<evidence type="ECO:0000256" key="1">
    <source>
        <dbReference type="ARBA" id="ARBA00022679"/>
    </source>
</evidence>
<dbReference type="Gene3D" id="3.30.70.270">
    <property type="match status" value="2"/>
</dbReference>
<dbReference type="InterPro" id="IPR000477">
    <property type="entry name" value="RT_dom"/>
</dbReference>
<name>A0A814R6E2_9BILA</name>
<reference evidence="6" key="1">
    <citation type="submission" date="2021-02" db="EMBL/GenBank/DDBJ databases">
        <authorList>
            <person name="Nowell W R."/>
        </authorList>
    </citation>
    <scope>NUCLEOTIDE SEQUENCE</scope>
    <source>
        <strain evidence="6">Ploen Becks lab</strain>
    </source>
</reference>
<dbReference type="PANTHER" id="PTHR37984">
    <property type="entry name" value="PROTEIN CBG26694"/>
    <property type="match status" value="1"/>
</dbReference>
<evidence type="ECO:0000256" key="4">
    <source>
        <dbReference type="ARBA" id="ARBA00022759"/>
    </source>
</evidence>
<dbReference type="InterPro" id="IPR043502">
    <property type="entry name" value="DNA/RNA_pol_sf"/>
</dbReference>
<comment type="caution">
    <text evidence="6">The sequence shown here is derived from an EMBL/GenBank/DDBJ whole genome shotgun (WGS) entry which is preliminary data.</text>
</comment>
<evidence type="ECO:0000256" key="3">
    <source>
        <dbReference type="ARBA" id="ARBA00022722"/>
    </source>
</evidence>
<dbReference type="SUPFAM" id="SSF56672">
    <property type="entry name" value="DNA/RNA polymerases"/>
    <property type="match status" value="1"/>
</dbReference>